<dbReference type="GO" id="GO:0004674">
    <property type="term" value="F:protein serine/threonine kinase activity"/>
    <property type="evidence" value="ECO:0007669"/>
    <property type="project" value="UniProtKB-KW"/>
</dbReference>
<organism evidence="12 13">
    <name type="scientific">Scytonema millei VB511283</name>
    <dbReference type="NCBI Taxonomy" id="1245923"/>
    <lineage>
        <taxon>Bacteria</taxon>
        <taxon>Bacillati</taxon>
        <taxon>Cyanobacteriota</taxon>
        <taxon>Cyanophyceae</taxon>
        <taxon>Nostocales</taxon>
        <taxon>Scytonemataceae</taxon>
        <taxon>Scytonema</taxon>
    </lineage>
</organism>
<evidence type="ECO:0000259" key="11">
    <source>
        <dbReference type="PROSITE" id="PS50011"/>
    </source>
</evidence>
<evidence type="ECO:0000313" key="13">
    <source>
        <dbReference type="Proteomes" id="UP000031532"/>
    </source>
</evidence>
<evidence type="ECO:0000256" key="2">
    <source>
        <dbReference type="ARBA" id="ARBA00022527"/>
    </source>
</evidence>
<keyword evidence="4 9" id="KW-0547">Nucleotide-binding</keyword>
<evidence type="ECO:0000313" key="12">
    <source>
        <dbReference type="EMBL" id="NHC36436.1"/>
    </source>
</evidence>
<comment type="caution">
    <text evidence="12">The sequence shown here is derived from an EMBL/GenBank/DDBJ whole genome shotgun (WGS) entry which is preliminary data.</text>
</comment>
<dbReference type="InterPro" id="IPR008271">
    <property type="entry name" value="Ser/Thr_kinase_AS"/>
</dbReference>
<feature type="compositionally biased region" description="Polar residues" evidence="10">
    <location>
        <begin position="202"/>
        <end position="213"/>
    </location>
</feature>
<dbReference type="GO" id="GO:0005524">
    <property type="term" value="F:ATP binding"/>
    <property type="evidence" value="ECO:0007669"/>
    <property type="project" value="UniProtKB-UniRule"/>
</dbReference>
<dbReference type="InterPro" id="IPR017441">
    <property type="entry name" value="Protein_kinase_ATP_BS"/>
</dbReference>
<dbReference type="InterPro" id="IPR011009">
    <property type="entry name" value="Kinase-like_dom_sf"/>
</dbReference>
<dbReference type="OrthoDB" id="9762169at2"/>
<keyword evidence="13" id="KW-1185">Reference proteome</keyword>
<dbReference type="SUPFAM" id="SSF56112">
    <property type="entry name" value="Protein kinase-like (PK-like)"/>
    <property type="match status" value="1"/>
</dbReference>
<evidence type="ECO:0000256" key="3">
    <source>
        <dbReference type="ARBA" id="ARBA00022679"/>
    </source>
</evidence>
<accession>A0A9X5I5W5</accession>
<sequence>MPYQPSVTLCINPSDPQHPHVQAGGNKFCTTCGAAIALRERYIALKKLGTGGFSVIYTVWDLQTQTERVLKILLENGAKARQLFQQEAAILIGLKHPGVPRVEPDGYFHLPASNSKRDLFCLVMEKIDGQTLEAILDKYDRGCPEEMVRDWFGQALEILQVLHSRQIIHRDLKPSNLMLRQETNRLVLIDFGGAKKRRSRQHSVSAVESSTRLYSPGYSPPEQSSGRDVEPAADFYALGRTTIELLTGQPPSELEDPVTKELSWRHLVQVSPAFADLLDELVQEDARLRPSNATAIEQRLLQSPSIETQPSVYQAIHQLSLNGWKRSQLIATYLTHRLAQISKQRSPQLVNQMHQIAVRTTNFFAETIRKQSPPSTFQTHNTTPQGSQTLRQATQRRPSTSRFASIPVVTKIGSSLANITRSLWRLTTQVGQAGIDTIRAIVWSAIAAVVGTSIGFMFGYFSPLGIAVNSFLVEYLPQLMTNSQIATEVESIVFASAGLFTAVGLTALGAFDQRRRYLISALLGASGYVLGWLCWTLITPYIGIWSFPATVGVAIAFLVSGLGLRRHRFFHATVAAVSTAIVFTILIRLNLFPALIFHLSPQPSWLELQVYAIFFSAIAAISSCCLGISHYIFVSCWRWLKR</sequence>
<dbReference type="Gene3D" id="1.10.510.10">
    <property type="entry name" value="Transferase(Phosphotransferase) domain 1"/>
    <property type="match status" value="1"/>
</dbReference>
<dbReference type="PROSITE" id="PS50011">
    <property type="entry name" value="PROTEIN_KINASE_DOM"/>
    <property type="match status" value="1"/>
</dbReference>
<gene>
    <name evidence="12" type="ORF">QH73_0017610</name>
</gene>
<keyword evidence="5 12" id="KW-0418">Kinase</keyword>
<evidence type="ECO:0000256" key="7">
    <source>
        <dbReference type="ARBA" id="ARBA00047899"/>
    </source>
</evidence>
<feature type="domain" description="Protein kinase" evidence="11">
    <location>
        <begin position="42"/>
        <end position="301"/>
    </location>
</feature>
<keyword evidence="6 9" id="KW-0067">ATP-binding</keyword>
<reference evidence="12 13" key="1">
    <citation type="journal article" date="2015" name="Genome Announc.">
        <title>Draft Genome Sequence of the Terrestrial Cyanobacterium Scytonema millei VB511283, Isolated from Eastern India.</title>
        <authorList>
            <person name="Sen D."/>
            <person name="Chandrababunaidu M.M."/>
            <person name="Singh D."/>
            <person name="Sanghi N."/>
            <person name="Ghorai A."/>
            <person name="Mishra G.P."/>
            <person name="Madduluri M."/>
            <person name="Adhikary S.P."/>
            <person name="Tripathy S."/>
        </authorList>
    </citation>
    <scope>NUCLEOTIDE SEQUENCE [LARGE SCALE GENOMIC DNA]</scope>
    <source>
        <strain evidence="12 13">VB511283</strain>
    </source>
</reference>
<dbReference type="AlphaFoldDB" id="A0A9X5I5W5"/>
<dbReference type="SMART" id="SM00220">
    <property type="entry name" value="S_TKc"/>
    <property type="match status" value="1"/>
</dbReference>
<feature type="region of interest" description="Disordered" evidence="10">
    <location>
        <begin position="371"/>
        <end position="400"/>
    </location>
</feature>
<evidence type="ECO:0000256" key="8">
    <source>
        <dbReference type="ARBA" id="ARBA00048679"/>
    </source>
</evidence>
<dbReference type="RefSeq" id="WP_132867338.1">
    <property type="nucleotide sequence ID" value="NZ_JTJC03000005.1"/>
</dbReference>
<feature type="binding site" evidence="9">
    <location>
        <position position="71"/>
    </location>
    <ligand>
        <name>ATP</name>
        <dbReference type="ChEBI" id="CHEBI:30616"/>
    </ligand>
</feature>
<evidence type="ECO:0000256" key="5">
    <source>
        <dbReference type="ARBA" id="ARBA00022777"/>
    </source>
</evidence>
<dbReference type="InterPro" id="IPR000719">
    <property type="entry name" value="Prot_kinase_dom"/>
</dbReference>
<dbReference type="PROSITE" id="PS00107">
    <property type="entry name" value="PROTEIN_KINASE_ATP"/>
    <property type="match status" value="1"/>
</dbReference>
<keyword evidence="3" id="KW-0808">Transferase</keyword>
<comment type="catalytic activity">
    <reaction evidence="8">
        <text>L-seryl-[protein] + ATP = O-phospho-L-seryl-[protein] + ADP + H(+)</text>
        <dbReference type="Rhea" id="RHEA:17989"/>
        <dbReference type="Rhea" id="RHEA-COMP:9863"/>
        <dbReference type="Rhea" id="RHEA-COMP:11604"/>
        <dbReference type="ChEBI" id="CHEBI:15378"/>
        <dbReference type="ChEBI" id="CHEBI:29999"/>
        <dbReference type="ChEBI" id="CHEBI:30616"/>
        <dbReference type="ChEBI" id="CHEBI:83421"/>
        <dbReference type="ChEBI" id="CHEBI:456216"/>
        <dbReference type="EC" id="2.7.11.1"/>
    </reaction>
</comment>
<comment type="catalytic activity">
    <reaction evidence="7">
        <text>L-threonyl-[protein] + ATP = O-phospho-L-threonyl-[protein] + ADP + H(+)</text>
        <dbReference type="Rhea" id="RHEA:46608"/>
        <dbReference type="Rhea" id="RHEA-COMP:11060"/>
        <dbReference type="Rhea" id="RHEA-COMP:11605"/>
        <dbReference type="ChEBI" id="CHEBI:15378"/>
        <dbReference type="ChEBI" id="CHEBI:30013"/>
        <dbReference type="ChEBI" id="CHEBI:30616"/>
        <dbReference type="ChEBI" id="CHEBI:61977"/>
        <dbReference type="ChEBI" id="CHEBI:456216"/>
        <dbReference type="EC" id="2.7.11.1"/>
    </reaction>
</comment>
<dbReference type="Proteomes" id="UP000031532">
    <property type="component" value="Unassembled WGS sequence"/>
</dbReference>
<dbReference type="PANTHER" id="PTHR24363:SF0">
    <property type="entry name" value="SERINE_THREONINE KINASE LIKE DOMAIN CONTAINING 1"/>
    <property type="match status" value="1"/>
</dbReference>
<proteinExistence type="predicted"/>
<evidence type="ECO:0000256" key="9">
    <source>
        <dbReference type="PROSITE-ProRule" id="PRU10141"/>
    </source>
</evidence>
<evidence type="ECO:0000256" key="4">
    <source>
        <dbReference type="ARBA" id="ARBA00022741"/>
    </source>
</evidence>
<name>A0A9X5I5W5_9CYAN</name>
<dbReference type="EC" id="2.7.11.1" evidence="1"/>
<dbReference type="EMBL" id="JTJC03000005">
    <property type="protein sequence ID" value="NHC36436.1"/>
    <property type="molecule type" value="Genomic_DNA"/>
</dbReference>
<keyword evidence="2" id="KW-0723">Serine/threonine-protein kinase</keyword>
<feature type="region of interest" description="Disordered" evidence="10">
    <location>
        <begin position="200"/>
        <end position="229"/>
    </location>
</feature>
<dbReference type="Pfam" id="PF00069">
    <property type="entry name" value="Pkinase"/>
    <property type="match status" value="1"/>
</dbReference>
<evidence type="ECO:0000256" key="1">
    <source>
        <dbReference type="ARBA" id="ARBA00012513"/>
    </source>
</evidence>
<evidence type="ECO:0000256" key="6">
    <source>
        <dbReference type="ARBA" id="ARBA00022840"/>
    </source>
</evidence>
<dbReference type="PANTHER" id="PTHR24363">
    <property type="entry name" value="SERINE/THREONINE PROTEIN KINASE"/>
    <property type="match status" value="1"/>
</dbReference>
<protein>
    <recommendedName>
        <fullName evidence="1">non-specific serine/threonine protein kinase</fullName>
        <ecNumber evidence="1">2.7.11.1</ecNumber>
    </recommendedName>
</protein>
<dbReference type="PROSITE" id="PS00108">
    <property type="entry name" value="PROTEIN_KINASE_ST"/>
    <property type="match status" value="1"/>
</dbReference>
<dbReference type="CDD" id="cd14014">
    <property type="entry name" value="STKc_PknB_like"/>
    <property type="match status" value="1"/>
</dbReference>
<evidence type="ECO:0000256" key="10">
    <source>
        <dbReference type="SAM" id="MobiDB-lite"/>
    </source>
</evidence>